<sequence length="352" mass="39585">MPLPWPAAISSISRLAPRLPSSSFLKSGIKLVPMASMEDGEALLPLRRKLASSRICLVSGFSTELLEVRSEAPAFHVLVIPGNPGIALFYKEFIEALYQLLDGNASITAISHISHSRKDRERGRRFSLQEQIDHKLDFINQELRISEIPLILVGHSIGAYICLEIFKRHPNQVMFVVGLYPFLALNRDSLTQTIIRIIAGSTFLNVSASYLVSLLGSFPVRFLRTLVRKLLGKSWSTTAVDAVCDNILQYHTMRNVLYMVLTEFAEFTEEPDWEFMRDKKNQLALLFGTDDHWAPLSFFKLVSEKVLDLDLSIEMEGHTHAFSCTEAGSLWVARHVAALISDKLKIQLNANS</sequence>
<evidence type="ECO:0000256" key="2">
    <source>
        <dbReference type="ARBA" id="ARBA00008300"/>
    </source>
</evidence>
<dbReference type="SUPFAM" id="SSF53474">
    <property type="entry name" value="alpha/beta-Hydrolases"/>
    <property type="match status" value="1"/>
</dbReference>
<evidence type="ECO:0000313" key="6">
    <source>
        <dbReference type="RefSeq" id="XP_039133990.1"/>
    </source>
</evidence>
<evidence type="ECO:0000256" key="4">
    <source>
        <dbReference type="ARBA" id="ARBA00022801"/>
    </source>
</evidence>
<evidence type="ECO:0000256" key="3">
    <source>
        <dbReference type="ARBA" id="ARBA00022677"/>
    </source>
</evidence>
<protein>
    <submittedName>
        <fullName evidence="6">Lipid droplet-associated hydrolase isoform X1</fullName>
    </submittedName>
</protein>
<dbReference type="PANTHER" id="PTHR13390">
    <property type="entry name" value="LIPASE"/>
    <property type="match status" value="1"/>
</dbReference>
<reference evidence="6" key="1">
    <citation type="submission" date="2025-08" db="UniProtKB">
        <authorList>
            <consortium name="RefSeq"/>
        </authorList>
    </citation>
    <scope>IDENTIFICATION</scope>
</reference>
<dbReference type="GO" id="GO:0016298">
    <property type="term" value="F:lipase activity"/>
    <property type="evidence" value="ECO:0007669"/>
    <property type="project" value="InterPro"/>
</dbReference>
<dbReference type="InterPro" id="IPR019363">
    <property type="entry name" value="LDAH"/>
</dbReference>
<evidence type="ECO:0000256" key="1">
    <source>
        <dbReference type="ARBA" id="ARBA00004502"/>
    </source>
</evidence>
<dbReference type="PANTHER" id="PTHR13390:SF0">
    <property type="entry name" value="LIPID DROPLET-ASSOCIATED HYDROLASE"/>
    <property type="match status" value="1"/>
</dbReference>
<accession>A0AB40C2K9</accession>
<organism evidence="5 6">
    <name type="scientific">Dioscorea cayennensis subsp. rotundata</name>
    <name type="common">White Guinea yam</name>
    <name type="synonym">Dioscorea rotundata</name>
    <dbReference type="NCBI Taxonomy" id="55577"/>
    <lineage>
        <taxon>Eukaryota</taxon>
        <taxon>Viridiplantae</taxon>
        <taxon>Streptophyta</taxon>
        <taxon>Embryophyta</taxon>
        <taxon>Tracheophyta</taxon>
        <taxon>Spermatophyta</taxon>
        <taxon>Magnoliopsida</taxon>
        <taxon>Liliopsida</taxon>
        <taxon>Dioscoreales</taxon>
        <taxon>Dioscoreaceae</taxon>
        <taxon>Dioscorea</taxon>
    </lineage>
</organism>
<gene>
    <name evidence="6" type="primary">LOC120270965</name>
</gene>
<name>A0AB40C2K9_DIOCR</name>
<proteinExistence type="inferred from homology"/>
<comment type="subcellular location">
    <subcellularLocation>
        <location evidence="1">Lipid droplet</location>
    </subcellularLocation>
</comment>
<keyword evidence="3" id="KW-0551">Lipid droplet</keyword>
<evidence type="ECO:0000313" key="5">
    <source>
        <dbReference type="Proteomes" id="UP001515500"/>
    </source>
</evidence>
<keyword evidence="5" id="KW-1185">Reference proteome</keyword>
<dbReference type="Proteomes" id="UP001515500">
    <property type="component" value="Chromosome 10"/>
</dbReference>
<dbReference type="InterPro" id="IPR029058">
    <property type="entry name" value="AB_hydrolase_fold"/>
</dbReference>
<dbReference type="Pfam" id="PF10230">
    <property type="entry name" value="LIDHydrolase"/>
    <property type="match status" value="1"/>
</dbReference>
<keyword evidence="4 6" id="KW-0378">Hydrolase</keyword>
<comment type="similarity">
    <text evidence="2">Belongs to the AB hydrolase superfamily. LDAH family.</text>
</comment>
<dbReference type="RefSeq" id="XP_039133990.1">
    <property type="nucleotide sequence ID" value="XM_039278056.1"/>
</dbReference>
<dbReference type="GO" id="GO:0019915">
    <property type="term" value="P:lipid storage"/>
    <property type="evidence" value="ECO:0007669"/>
    <property type="project" value="InterPro"/>
</dbReference>
<dbReference type="AlphaFoldDB" id="A0AB40C2K9"/>
<dbReference type="Gene3D" id="3.40.50.1820">
    <property type="entry name" value="alpha/beta hydrolase"/>
    <property type="match status" value="1"/>
</dbReference>
<dbReference type="GO" id="GO:0005811">
    <property type="term" value="C:lipid droplet"/>
    <property type="evidence" value="ECO:0007669"/>
    <property type="project" value="UniProtKB-SubCell"/>
</dbReference>
<dbReference type="GeneID" id="120270965"/>